<comment type="subunit">
    <text evidence="15">Interacts with BACE1. Interacts with APP. Interacts with STMN2.</text>
</comment>
<evidence type="ECO:0000256" key="12">
    <source>
        <dbReference type="ARBA" id="ARBA00023228"/>
    </source>
</evidence>
<evidence type="ECO:0000256" key="4">
    <source>
        <dbReference type="ARBA" id="ARBA00022553"/>
    </source>
</evidence>
<dbReference type="PANTHER" id="PTHR10962">
    <property type="entry name" value="INTEGRAL TRANSMEMBRANE PROTEIN 2"/>
    <property type="match status" value="1"/>
</dbReference>
<dbReference type="EMBL" id="JAFBMS010000085">
    <property type="protein sequence ID" value="KAG9337567.1"/>
    <property type="molecule type" value="Genomic_DNA"/>
</dbReference>
<evidence type="ECO:0000256" key="10">
    <source>
        <dbReference type="ARBA" id="ARBA00023157"/>
    </source>
</evidence>
<keyword evidence="7 16" id="KW-0735">Signal-anchor</keyword>
<dbReference type="GO" id="GO:0005794">
    <property type="term" value="C:Golgi apparatus"/>
    <property type="evidence" value="ECO:0007669"/>
    <property type="project" value="TreeGrafter"/>
</dbReference>
<dbReference type="OrthoDB" id="9982095at2759"/>
<keyword evidence="10" id="KW-1015">Disulfide bond</keyword>
<dbReference type="GO" id="GO:0042985">
    <property type="term" value="P:negative regulation of amyloid precursor protein biosynthetic process"/>
    <property type="evidence" value="ECO:0007669"/>
    <property type="project" value="TreeGrafter"/>
</dbReference>
<protein>
    <recommendedName>
        <fullName evidence="16">Integral membrane protein 2</fullName>
    </recommendedName>
</protein>
<proteinExistence type="inferred from homology"/>
<evidence type="ECO:0000256" key="3">
    <source>
        <dbReference type="ARBA" id="ARBA00022475"/>
    </source>
</evidence>
<evidence type="ECO:0000256" key="9">
    <source>
        <dbReference type="ARBA" id="ARBA00023136"/>
    </source>
</evidence>
<evidence type="ECO:0000256" key="1">
    <source>
        <dbReference type="ARBA" id="ARBA00004401"/>
    </source>
</evidence>
<dbReference type="Proteomes" id="UP000824540">
    <property type="component" value="Unassembled WGS sequence"/>
</dbReference>
<dbReference type="GO" id="GO:0070062">
    <property type="term" value="C:extracellular exosome"/>
    <property type="evidence" value="ECO:0007669"/>
    <property type="project" value="TreeGrafter"/>
</dbReference>
<keyword evidence="6" id="KW-0812">Transmembrane</keyword>
<evidence type="ECO:0000256" key="2">
    <source>
        <dbReference type="ARBA" id="ARBA00006794"/>
    </source>
</evidence>
<keyword evidence="9" id="KW-0472">Membrane</keyword>
<organism evidence="18 19">
    <name type="scientific">Albula glossodonta</name>
    <name type="common">roundjaw bonefish</name>
    <dbReference type="NCBI Taxonomy" id="121402"/>
    <lineage>
        <taxon>Eukaryota</taxon>
        <taxon>Metazoa</taxon>
        <taxon>Chordata</taxon>
        <taxon>Craniata</taxon>
        <taxon>Vertebrata</taxon>
        <taxon>Euteleostomi</taxon>
        <taxon>Actinopterygii</taxon>
        <taxon>Neopterygii</taxon>
        <taxon>Teleostei</taxon>
        <taxon>Albuliformes</taxon>
        <taxon>Albulidae</taxon>
        <taxon>Albula</taxon>
    </lineage>
</organism>
<evidence type="ECO:0000256" key="16">
    <source>
        <dbReference type="RuleBase" id="RU367061"/>
    </source>
</evidence>
<evidence type="ECO:0000256" key="11">
    <source>
        <dbReference type="ARBA" id="ARBA00023180"/>
    </source>
</evidence>
<evidence type="ECO:0000256" key="8">
    <source>
        <dbReference type="ARBA" id="ARBA00022989"/>
    </source>
</evidence>
<comment type="subcellular location">
    <subcellularLocation>
        <location evidence="1">Cell membrane</location>
        <topology evidence="1">Single-pass type II membrane protein</topology>
    </subcellularLocation>
    <subcellularLocation>
        <location evidence="14">Lysosome membrane</location>
        <topology evidence="14">Single-pass type II membrane protein</topology>
    </subcellularLocation>
    <subcellularLocation>
        <location evidence="16">Membrane</location>
        <topology evidence="16">Single-pass type II membrane protein</topology>
    </subcellularLocation>
</comment>
<dbReference type="PROSITE" id="PS50869">
    <property type="entry name" value="BRICHOS"/>
    <property type="match status" value="1"/>
</dbReference>
<sequence>MMRFVNPCLTSVSSYRATVKLRSHCPFVSTGVVDLTFNFVSWPEASTRGRRGSNGGEQRKGTYLPQTYLIQEEMVVTGRIRNMRQLGAFIYRLCNGKDTFRLKRRTSRRLHAVSQLSAMKQGDPVSSHSACGSCVLTECTVLSGGLAGIDKRGAQNCHRVRHFENTFVVETTICDAA</sequence>
<evidence type="ECO:0000313" key="18">
    <source>
        <dbReference type="EMBL" id="KAG9337567.1"/>
    </source>
</evidence>
<evidence type="ECO:0000256" key="14">
    <source>
        <dbReference type="ARBA" id="ARBA00037874"/>
    </source>
</evidence>
<dbReference type="GO" id="GO:0001540">
    <property type="term" value="F:amyloid-beta binding"/>
    <property type="evidence" value="ECO:0007669"/>
    <property type="project" value="TreeGrafter"/>
</dbReference>
<keyword evidence="4" id="KW-0597">Phosphoprotein</keyword>
<comment type="caution">
    <text evidence="18">The sequence shown here is derived from an EMBL/GenBank/DDBJ whole genome shotgun (WGS) entry which is preliminary data.</text>
</comment>
<comment type="function">
    <text evidence="13">Negative regulator of amyloid-beta peptide production. May inhibit the processing of APP by blocking its access to alpha- and beta-secretase. Binding to the beta-secretase-cleaved APP C-terminal fragment is negligible, suggesting that ITM2C is a poor gamma-secretase cleavage inhibitor. May play a role in TNF-induced cell death and neuronal differentiation.</text>
</comment>
<keyword evidence="11" id="KW-0325">Glycoprotein</keyword>
<keyword evidence="5" id="KW-0165">Cleavage on pair of basic residues</keyword>
<dbReference type="GO" id="GO:0005886">
    <property type="term" value="C:plasma membrane"/>
    <property type="evidence" value="ECO:0007669"/>
    <property type="project" value="UniProtKB-SubCell"/>
</dbReference>
<evidence type="ECO:0000313" key="19">
    <source>
        <dbReference type="Proteomes" id="UP000824540"/>
    </source>
</evidence>
<name>A0A8T2NMD5_9TELE</name>
<dbReference type="InterPro" id="IPR040145">
    <property type="entry name" value="ITM2"/>
</dbReference>
<dbReference type="InterPro" id="IPR007084">
    <property type="entry name" value="BRICHOS_dom"/>
</dbReference>
<evidence type="ECO:0000256" key="6">
    <source>
        <dbReference type="ARBA" id="ARBA00022692"/>
    </source>
</evidence>
<gene>
    <name evidence="18" type="ORF">JZ751_028587</name>
</gene>
<evidence type="ECO:0000256" key="15">
    <source>
        <dbReference type="ARBA" id="ARBA00038611"/>
    </source>
</evidence>
<evidence type="ECO:0000256" key="5">
    <source>
        <dbReference type="ARBA" id="ARBA00022685"/>
    </source>
</evidence>
<feature type="domain" description="BRICHOS" evidence="17">
    <location>
        <begin position="1"/>
        <end position="102"/>
    </location>
</feature>
<keyword evidence="12" id="KW-0458">Lysosome</keyword>
<comment type="similarity">
    <text evidence="2 16">Belongs to the ITM2 family.</text>
</comment>
<keyword evidence="19" id="KW-1185">Reference proteome</keyword>
<dbReference type="AlphaFoldDB" id="A0A8T2NMD5"/>
<accession>A0A8T2NMD5</accession>
<evidence type="ECO:0000256" key="13">
    <source>
        <dbReference type="ARBA" id="ARBA00037782"/>
    </source>
</evidence>
<keyword evidence="8" id="KW-1133">Transmembrane helix</keyword>
<dbReference type="GO" id="GO:0005765">
    <property type="term" value="C:lysosomal membrane"/>
    <property type="evidence" value="ECO:0007669"/>
    <property type="project" value="UniProtKB-SubCell"/>
</dbReference>
<keyword evidence="3 16" id="KW-1003">Cell membrane</keyword>
<dbReference type="PANTHER" id="PTHR10962:SF5">
    <property type="entry name" value="INTEGRAL MEMBRANE PROTEIN 2C"/>
    <property type="match status" value="1"/>
</dbReference>
<evidence type="ECO:0000259" key="17">
    <source>
        <dbReference type="PROSITE" id="PS50869"/>
    </source>
</evidence>
<evidence type="ECO:0000256" key="7">
    <source>
        <dbReference type="ARBA" id="ARBA00022968"/>
    </source>
</evidence>
<reference evidence="18" key="1">
    <citation type="thesis" date="2021" institute="BYU ScholarsArchive" country="Provo, UT, USA">
        <title>Applications of and Algorithms for Genome Assembly and Genomic Analyses with an Emphasis on Marine Teleosts.</title>
        <authorList>
            <person name="Pickett B.D."/>
        </authorList>
    </citation>
    <scope>NUCLEOTIDE SEQUENCE</scope>
    <source>
        <strain evidence="18">HI-2016</strain>
    </source>
</reference>